<keyword evidence="2" id="KW-0472">Membrane</keyword>
<feature type="compositionally biased region" description="Basic residues" evidence="1">
    <location>
        <begin position="148"/>
        <end position="161"/>
    </location>
</feature>
<protein>
    <submittedName>
        <fullName evidence="3">Uncharacterized protein</fullName>
    </submittedName>
</protein>
<sequence>MAPTLRAVRAAKPDHGSNRQISSSILSSHLDLQPRQAKDLHLSSAFLATRAADNAPAAVVERAATTTSLIPAVYGSTQSGLSAGVIVGITLGSVGGFLLLMALLYTCVNFGNGGASRGIFAGGGSVVETASSFGGASSFVSRREDRRTRRHRHTSRRRRSGRRETVEIRGSRVRPIIVDPPRGERVERVVVEEERIRRTGGGGRPGPSVVETVDSDDDEIVVEEEESNRRRRPRPRDESDDDSDDEVVVIEDNSSVPTRGGSRRARSSRTGGSRRTSRRDSASRR</sequence>
<feature type="transmembrane region" description="Helical" evidence="2">
    <location>
        <begin position="85"/>
        <end position="106"/>
    </location>
</feature>
<feature type="compositionally biased region" description="Low complexity" evidence="1">
    <location>
        <begin position="250"/>
        <end position="260"/>
    </location>
</feature>
<accession>A0ABP0AXL7</accession>
<feature type="compositionally biased region" description="Acidic residues" evidence="1">
    <location>
        <begin position="238"/>
        <end position="249"/>
    </location>
</feature>
<comment type="caution">
    <text evidence="3">The sequence shown here is derived from an EMBL/GenBank/DDBJ whole genome shotgun (WGS) entry which is preliminary data.</text>
</comment>
<evidence type="ECO:0000313" key="4">
    <source>
        <dbReference type="Proteomes" id="UP001642482"/>
    </source>
</evidence>
<feature type="region of interest" description="Disordered" evidence="1">
    <location>
        <begin position="1"/>
        <end position="21"/>
    </location>
</feature>
<keyword evidence="2" id="KW-0812">Transmembrane</keyword>
<reference evidence="3 4" key="1">
    <citation type="submission" date="2024-01" db="EMBL/GenBank/DDBJ databases">
        <authorList>
            <person name="Allen C."/>
            <person name="Tagirdzhanova G."/>
        </authorList>
    </citation>
    <scope>NUCLEOTIDE SEQUENCE [LARGE SCALE GENOMIC DNA]</scope>
</reference>
<evidence type="ECO:0000256" key="1">
    <source>
        <dbReference type="SAM" id="MobiDB-lite"/>
    </source>
</evidence>
<dbReference type="Proteomes" id="UP001642482">
    <property type="component" value="Unassembled WGS sequence"/>
</dbReference>
<proteinExistence type="predicted"/>
<feature type="transmembrane region" description="Helical" evidence="2">
    <location>
        <begin position="118"/>
        <end position="140"/>
    </location>
</feature>
<feature type="region of interest" description="Disordered" evidence="1">
    <location>
        <begin position="195"/>
        <end position="285"/>
    </location>
</feature>
<name>A0ABP0AXL7_9PEZI</name>
<gene>
    <name evidence="3" type="ORF">SEUCBS140593_001368</name>
</gene>
<evidence type="ECO:0000256" key="2">
    <source>
        <dbReference type="SAM" id="Phobius"/>
    </source>
</evidence>
<dbReference type="EMBL" id="CAWUHD010000008">
    <property type="protein sequence ID" value="CAK7212035.1"/>
    <property type="molecule type" value="Genomic_DNA"/>
</dbReference>
<keyword evidence="4" id="KW-1185">Reference proteome</keyword>
<feature type="compositionally biased region" description="Acidic residues" evidence="1">
    <location>
        <begin position="213"/>
        <end position="226"/>
    </location>
</feature>
<evidence type="ECO:0000313" key="3">
    <source>
        <dbReference type="EMBL" id="CAK7212035.1"/>
    </source>
</evidence>
<keyword evidence="2" id="KW-1133">Transmembrane helix</keyword>
<organism evidence="3 4">
    <name type="scientific">Sporothrix eucalyptigena</name>
    <dbReference type="NCBI Taxonomy" id="1812306"/>
    <lineage>
        <taxon>Eukaryota</taxon>
        <taxon>Fungi</taxon>
        <taxon>Dikarya</taxon>
        <taxon>Ascomycota</taxon>
        <taxon>Pezizomycotina</taxon>
        <taxon>Sordariomycetes</taxon>
        <taxon>Sordariomycetidae</taxon>
        <taxon>Ophiostomatales</taxon>
        <taxon>Ophiostomataceae</taxon>
        <taxon>Sporothrix</taxon>
    </lineage>
</organism>
<feature type="region of interest" description="Disordered" evidence="1">
    <location>
        <begin position="139"/>
        <end position="167"/>
    </location>
</feature>